<organism evidence="1 2">
    <name type="scientific">Nostoc sphaeroides CCNUC1</name>
    <dbReference type="NCBI Taxonomy" id="2653204"/>
    <lineage>
        <taxon>Bacteria</taxon>
        <taxon>Bacillati</taxon>
        <taxon>Cyanobacteriota</taxon>
        <taxon>Cyanophyceae</taxon>
        <taxon>Nostocales</taxon>
        <taxon>Nostocaceae</taxon>
        <taxon>Nostoc</taxon>
    </lineage>
</organism>
<protein>
    <submittedName>
        <fullName evidence="1">Uncharacterized protein</fullName>
    </submittedName>
</protein>
<reference evidence="1 2" key="1">
    <citation type="submission" date="2019-10" db="EMBL/GenBank/DDBJ databases">
        <title>Genomic and transcriptomic insights into the perfect genentic adaptation of a filamentous nitrogen-fixing cyanobacterium to rice fields.</title>
        <authorList>
            <person name="Chen Z."/>
        </authorList>
    </citation>
    <scope>NUCLEOTIDE SEQUENCE [LARGE SCALE GENOMIC DNA]</scope>
    <source>
        <strain evidence="1">CCNUC1</strain>
    </source>
</reference>
<name>A0A5P8WGY9_9NOSO</name>
<evidence type="ECO:0000313" key="2">
    <source>
        <dbReference type="Proteomes" id="UP000326678"/>
    </source>
</evidence>
<dbReference type="EMBL" id="CP045227">
    <property type="protein sequence ID" value="QFS52065.1"/>
    <property type="molecule type" value="Genomic_DNA"/>
</dbReference>
<sequence length="41" mass="4441">MQILSLGQIISLAKAFKKTIVCSLSCQSLKVTGARFVLTQD</sequence>
<proteinExistence type="predicted"/>
<dbReference type="Proteomes" id="UP000326678">
    <property type="component" value="Chromosome Gxm2"/>
</dbReference>
<accession>A0A5P8WGY9</accession>
<keyword evidence="2" id="KW-1185">Reference proteome</keyword>
<dbReference type="AlphaFoldDB" id="A0A5P8WGY9"/>
<dbReference type="KEGG" id="nsh:GXM_09559"/>
<evidence type="ECO:0000313" key="1">
    <source>
        <dbReference type="EMBL" id="QFS52065.1"/>
    </source>
</evidence>
<gene>
    <name evidence="1" type="ORF">GXM_09559</name>
</gene>